<dbReference type="AlphaFoldDB" id="L1IIB6"/>
<evidence type="ECO:0000313" key="6">
    <source>
        <dbReference type="Proteomes" id="UP000011087"/>
    </source>
</evidence>
<dbReference type="SUPFAM" id="SSF48403">
    <property type="entry name" value="Ankyrin repeat"/>
    <property type="match status" value="1"/>
</dbReference>
<dbReference type="STRING" id="905079.L1IIB6"/>
<dbReference type="PROSITE" id="PS50297">
    <property type="entry name" value="ANK_REP_REGION"/>
    <property type="match status" value="1"/>
</dbReference>
<name>L1IIB6_GUITC</name>
<evidence type="ECO:0000256" key="2">
    <source>
        <dbReference type="ARBA" id="ARBA00023043"/>
    </source>
</evidence>
<organism evidence="4">
    <name type="scientific">Guillardia theta (strain CCMP2712)</name>
    <name type="common">Cryptophyte</name>
    <dbReference type="NCBI Taxonomy" id="905079"/>
    <lineage>
        <taxon>Eukaryota</taxon>
        <taxon>Cryptophyceae</taxon>
        <taxon>Pyrenomonadales</taxon>
        <taxon>Geminigeraceae</taxon>
        <taxon>Guillardia</taxon>
    </lineage>
</organism>
<evidence type="ECO:0000256" key="3">
    <source>
        <dbReference type="PROSITE-ProRule" id="PRU00023"/>
    </source>
</evidence>
<dbReference type="Pfam" id="PF12796">
    <property type="entry name" value="Ank_2"/>
    <property type="match status" value="1"/>
</dbReference>
<dbReference type="HOGENOM" id="CLU_2581129_0_0_1"/>
<evidence type="ECO:0000313" key="5">
    <source>
        <dbReference type="EnsemblProtists" id="EKX35560"/>
    </source>
</evidence>
<dbReference type="EMBL" id="JH993088">
    <property type="protein sequence ID" value="EKX35560.1"/>
    <property type="molecule type" value="Genomic_DNA"/>
</dbReference>
<gene>
    <name evidence="4" type="ORF">GUITHDRAFT_42180</name>
</gene>
<evidence type="ECO:0000313" key="4">
    <source>
        <dbReference type="EMBL" id="EKX35560.1"/>
    </source>
</evidence>
<dbReference type="PaxDb" id="55529-EKX35560"/>
<keyword evidence="1" id="KW-0677">Repeat</keyword>
<dbReference type="InterPro" id="IPR002110">
    <property type="entry name" value="Ankyrin_rpt"/>
</dbReference>
<dbReference type="PANTHER" id="PTHR24171">
    <property type="entry name" value="ANKYRIN REPEAT DOMAIN-CONTAINING PROTEIN 39-RELATED"/>
    <property type="match status" value="1"/>
</dbReference>
<proteinExistence type="predicted"/>
<sequence length="81" mass="8977">KEGKNEETALFLACKHEHNDVARFLLDEKADPNTSNAQGRSPMHVASQARNLPLLNYLLRAGGNFMQETLDGSVPLTHLHP</sequence>
<feature type="repeat" description="ANK" evidence="3">
    <location>
        <begin position="5"/>
        <end position="37"/>
    </location>
</feature>
<dbReference type="InterPro" id="IPR036770">
    <property type="entry name" value="Ankyrin_rpt-contain_sf"/>
</dbReference>
<feature type="repeat" description="ANK" evidence="3">
    <location>
        <begin position="38"/>
        <end position="70"/>
    </location>
</feature>
<dbReference type="RefSeq" id="XP_005822540.1">
    <property type="nucleotide sequence ID" value="XM_005822483.1"/>
</dbReference>
<dbReference type="GeneID" id="17292299"/>
<keyword evidence="6" id="KW-1185">Reference proteome</keyword>
<reference evidence="5" key="3">
    <citation type="submission" date="2016-03" db="UniProtKB">
        <authorList>
            <consortium name="EnsemblProtists"/>
        </authorList>
    </citation>
    <scope>IDENTIFICATION</scope>
</reference>
<dbReference type="EnsemblProtists" id="EKX35560">
    <property type="protein sequence ID" value="EKX35560"/>
    <property type="gene ID" value="GUITHDRAFT_42180"/>
</dbReference>
<accession>L1IIB6</accession>
<protein>
    <submittedName>
        <fullName evidence="4 5">Uncharacterized protein</fullName>
    </submittedName>
</protein>
<dbReference type="Proteomes" id="UP000011087">
    <property type="component" value="Unassembled WGS sequence"/>
</dbReference>
<evidence type="ECO:0000256" key="1">
    <source>
        <dbReference type="ARBA" id="ARBA00022737"/>
    </source>
</evidence>
<feature type="non-terminal residue" evidence="4">
    <location>
        <position position="1"/>
    </location>
</feature>
<keyword evidence="2 3" id="KW-0040">ANK repeat</keyword>
<dbReference type="KEGG" id="gtt:GUITHDRAFT_42180"/>
<reference evidence="4 6" key="1">
    <citation type="journal article" date="2012" name="Nature">
        <title>Algal genomes reveal evolutionary mosaicism and the fate of nucleomorphs.</title>
        <authorList>
            <consortium name="DOE Joint Genome Institute"/>
            <person name="Curtis B.A."/>
            <person name="Tanifuji G."/>
            <person name="Burki F."/>
            <person name="Gruber A."/>
            <person name="Irimia M."/>
            <person name="Maruyama S."/>
            <person name="Arias M.C."/>
            <person name="Ball S.G."/>
            <person name="Gile G.H."/>
            <person name="Hirakawa Y."/>
            <person name="Hopkins J.F."/>
            <person name="Kuo A."/>
            <person name="Rensing S.A."/>
            <person name="Schmutz J."/>
            <person name="Symeonidi A."/>
            <person name="Elias M."/>
            <person name="Eveleigh R.J."/>
            <person name="Herman E.K."/>
            <person name="Klute M.J."/>
            <person name="Nakayama T."/>
            <person name="Obornik M."/>
            <person name="Reyes-Prieto A."/>
            <person name="Armbrust E.V."/>
            <person name="Aves S.J."/>
            <person name="Beiko R.G."/>
            <person name="Coutinho P."/>
            <person name="Dacks J.B."/>
            <person name="Durnford D.G."/>
            <person name="Fast N.M."/>
            <person name="Green B.R."/>
            <person name="Grisdale C.J."/>
            <person name="Hempel F."/>
            <person name="Henrissat B."/>
            <person name="Hoppner M.P."/>
            <person name="Ishida K."/>
            <person name="Kim E."/>
            <person name="Koreny L."/>
            <person name="Kroth P.G."/>
            <person name="Liu Y."/>
            <person name="Malik S.B."/>
            <person name="Maier U.G."/>
            <person name="McRose D."/>
            <person name="Mock T."/>
            <person name="Neilson J.A."/>
            <person name="Onodera N.T."/>
            <person name="Poole A.M."/>
            <person name="Pritham E.J."/>
            <person name="Richards T.A."/>
            <person name="Rocap G."/>
            <person name="Roy S.W."/>
            <person name="Sarai C."/>
            <person name="Schaack S."/>
            <person name="Shirato S."/>
            <person name="Slamovits C.H."/>
            <person name="Spencer D.F."/>
            <person name="Suzuki S."/>
            <person name="Worden A.Z."/>
            <person name="Zauner S."/>
            <person name="Barry K."/>
            <person name="Bell C."/>
            <person name="Bharti A.K."/>
            <person name="Crow J.A."/>
            <person name="Grimwood J."/>
            <person name="Kramer R."/>
            <person name="Lindquist E."/>
            <person name="Lucas S."/>
            <person name="Salamov A."/>
            <person name="McFadden G.I."/>
            <person name="Lane C.E."/>
            <person name="Keeling P.J."/>
            <person name="Gray M.W."/>
            <person name="Grigoriev I.V."/>
            <person name="Archibald J.M."/>
        </authorList>
    </citation>
    <scope>NUCLEOTIDE SEQUENCE</scope>
    <source>
        <strain evidence="4 6">CCMP2712</strain>
    </source>
</reference>
<dbReference type="SMART" id="SM00248">
    <property type="entry name" value="ANK"/>
    <property type="match status" value="2"/>
</dbReference>
<dbReference type="PROSITE" id="PS50088">
    <property type="entry name" value="ANK_REPEAT"/>
    <property type="match status" value="2"/>
</dbReference>
<dbReference type="Gene3D" id="1.25.40.20">
    <property type="entry name" value="Ankyrin repeat-containing domain"/>
    <property type="match status" value="1"/>
</dbReference>
<reference evidence="6" key="2">
    <citation type="submission" date="2012-11" db="EMBL/GenBank/DDBJ databases">
        <authorList>
            <person name="Kuo A."/>
            <person name="Curtis B.A."/>
            <person name="Tanifuji G."/>
            <person name="Burki F."/>
            <person name="Gruber A."/>
            <person name="Irimia M."/>
            <person name="Maruyama S."/>
            <person name="Arias M.C."/>
            <person name="Ball S.G."/>
            <person name="Gile G.H."/>
            <person name="Hirakawa Y."/>
            <person name="Hopkins J.F."/>
            <person name="Rensing S.A."/>
            <person name="Schmutz J."/>
            <person name="Symeonidi A."/>
            <person name="Elias M."/>
            <person name="Eveleigh R.J."/>
            <person name="Herman E.K."/>
            <person name="Klute M.J."/>
            <person name="Nakayama T."/>
            <person name="Obornik M."/>
            <person name="Reyes-Prieto A."/>
            <person name="Armbrust E.V."/>
            <person name="Aves S.J."/>
            <person name="Beiko R.G."/>
            <person name="Coutinho P."/>
            <person name="Dacks J.B."/>
            <person name="Durnford D.G."/>
            <person name="Fast N.M."/>
            <person name="Green B.R."/>
            <person name="Grisdale C."/>
            <person name="Hempe F."/>
            <person name="Henrissat B."/>
            <person name="Hoppner M.P."/>
            <person name="Ishida K.-I."/>
            <person name="Kim E."/>
            <person name="Koreny L."/>
            <person name="Kroth P.G."/>
            <person name="Liu Y."/>
            <person name="Malik S.-B."/>
            <person name="Maier U.G."/>
            <person name="McRose D."/>
            <person name="Mock T."/>
            <person name="Neilson J.A."/>
            <person name="Onodera N.T."/>
            <person name="Poole A.M."/>
            <person name="Pritham E.J."/>
            <person name="Richards T.A."/>
            <person name="Rocap G."/>
            <person name="Roy S.W."/>
            <person name="Sarai C."/>
            <person name="Schaack S."/>
            <person name="Shirato S."/>
            <person name="Slamovits C.H."/>
            <person name="Spencer D.F."/>
            <person name="Suzuki S."/>
            <person name="Worden A.Z."/>
            <person name="Zauner S."/>
            <person name="Barry K."/>
            <person name="Bell C."/>
            <person name="Bharti A.K."/>
            <person name="Crow J.A."/>
            <person name="Grimwood J."/>
            <person name="Kramer R."/>
            <person name="Lindquist E."/>
            <person name="Lucas S."/>
            <person name="Salamov A."/>
            <person name="McFadden G.I."/>
            <person name="Lane C.E."/>
            <person name="Keeling P.J."/>
            <person name="Gray M.W."/>
            <person name="Grigoriev I.V."/>
            <person name="Archibald J.M."/>
        </authorList>
    </citation>
    <scope>NUCLEOTIDE SEQUENCE</scope>
    <source>
        <strain evidence="6">CCMP2712</strain>
    </source>
</reference>
<dbReference type="OrthoDB" id="539213at2759"/>
<feature type="non-terminal residue" evidence="4">
    <location>
        <position position="81"/>
    </location>
</feature>